<comment type="caution">
    <text evidence="6">The sequence shown here is derived from an EMBL/GenBank/DDBJ whole genome shotgun (WGS) entry which is preliminary data.</text>
</comment>
<keyword evidence="7" id="KW-1185">Reference proteome</keyword>
<evidence type="ECO:0000313" key="7">
    <source>
        <dbReference type="Proteomes" id="UP000027665"/>
    </source>
</evidence>
<dbReference type="Pfam" id="PF01228">
    <property type="entry name" value="Gly_radical"/>
    <property type="match status" value="1"/>
</dbReference>
<dbReference type="PANTHER" id="PTHR43641">
    <property type="entry name" value="FORMATE ACETYLTRANSFERASE 3-RELATED"/>
    <property type="match status" value="1"/>
</dbReference>
<dbReference type="GeneID" id="90983025"/>
<keyword evidence="2" id="KW-0456">Lyase</keyword>
<dbReference type="Proteomes" id="UP000027665">
    <property type="component" value="Unassembled WGS sequence"/>
</dbReference>
<dbReference type="PROSITE" id="PS00850">
    <property type="entry name" value="GLY_RADICAL_1"/>
    <property type="match status" value="1"/>
</dbReference>
<name>A0A073J5B8_9BACT</name>
<dbReference type="InterPro" id="IPR004184">
    <property type="entry name" value="PFL_dom"/>
</dbReference>
<feature type="domain" description="Glycine radical" evidence="4">
    <location>
        <begin position="668"/>
        <end position="789"/>
    </location>
</feature>
<dbReference type="NCBIfam" id="TIGR01774">
    <property type="entry name" value="PFL2-3"/>
    <property type="match status" value="1"/>
</dbReference>
<dbReference type="eggNOG" id="COG1882">
    <property type="taxonomic scope" value="Bacteria"/>
</dbReference>
<gene>
    <name evidence="6" type="ORF">EH55_00465</name>
</gene>
<dbReference type="PROSITE" id="PS51554">
    <property type="entry name" value="PFL"/>
    <property type="match status" value="1"/>
</dbReference>
<dbReference type="OrthoDB" id="108at2"/>
<dbReference type="PATRIC" id="fig|2754.20.peg.2144"/>
<evidence type="ECO:0000256" key="1">
    <source>
        <dbReference type="ARBA" id="ARBA00022818"/>
    </source>
</evidence>
<dbReference type="InterPro" id="IPR019777">
    <property type="entry name" value="Form_AcTrfase_GR_CS"/>
</dbReference>
<evidence type="ECO:0000256" key="3">
    <source>
        <dbReference type="PROSITE-ProRule" id="PRU00493"/>
    </source>
</evidence>
<feature type="domain" description="PFL" evidence="5">
    <location>
        <begin position="8"/>
        <end position="661"/>
    </location>
</feature>
<dbReference type="PANTHER" id="PTHR43641:SF2">
    <property type="entry name" value="DEHYDRATASE YBIW-RELATED"/>
    <property type="match status" value="1"/>
</dbReference>
<organism evidence="6 7">
    <name type="scientific">Synergistes jonesii</name>
    <dbReference type="NCBI Taxonomy" id="2754"/>
    <lineage>
        <taxon>Bacteria</taxon>
        <taxon>Thermotogati</taxon>
        <taxon>Synergistota</taxon>
        <taxon>Synergistia</taxon>
        <taxon>Synergistales</taxon>
        <taxon>Synergistaceae</taxon>
        <taxon>Synergistes</taxon>
    </lineage>
</organism>
<dbReference type="GO" id="GO:0016829">
    <property type="term" value="F:lyase activity"/>
    <property type="evidence" value="ECO:0007669"/>
    <property type="project" value="UniProtKB-KW"/>
</dbReference>
<dbReference type="STRING" id="2754.EH55_00465"/>
<dbReference type="EMBL" id="JMKI01000012">
    <property type="protein sequence ID" value="KEJ92912.1"/>
    <property type="molecule type" value="Genomic_DNA"/>
</dbReference>
<accession>A0A073J5B8</accession>
<feature type="modified residue" description="Glycine radical" evidence="3">
    <location>
        <position position="764"/>
    </location>
</feature>
<dbReference type="InterPro" id="IPR051215">
    <property type="entry name" value="GRE"/>
</dbReference>
<evidence type="ECO:0000259" key="5">
    <source>
        <dbReference type="PROSITE" id="PS51554"/>
    </source>
</evidence>
<sequence>MDRNDTIKRISGMKKRMVTECPTELLPERALLVTEAYKKYASEPPVLKRAYALRHILENMTLFIDEGELFVGHNSPKPRSPIACPELGARWILADLDTFATRPADAIGLTDENKEILRKCLESWQDSSLDSVTSKLVPDETKKAIADHMITVGAQGTAHGNIAVNNKKLLEKGLRGMIGEIDAKLASFQPQRARDGNKIAFWRAAKISLEAVIAFAHRYAGEAEKRAEKCSDAKRREELRDIAAVLRKVPEFPAGSFREAIQSVWLVYVATQIEADPHAMLLGRFDQYMYPYYKKDKEEGRLSDEEAVELIAHIWIKCTAIIKLMDSVTTRTFAGFPLFQNITLAGQGPRGEDVCNELTELIMDAASLAKVTQPSLSFRYHNKVSHKALLRACEMIKLGLGYPAIMNDNCIIPKHLIRGATLEEARGYCMNCVESDIEGACDSRSNGGYVNMPKAFLLALNDGADPSTGEQCGPHTGKLADFKSFDELMKAFDAQVAYFVKLIVRAYDLIDGAHAVHAPEPFTSALLDDCIASGLTRQEGGVRYNFSGIFGVGLASASDAMAAVRKVIFDDKSAKAEELLGALKDDFAGADELRKLCCGAPKFGNDDDYVDLIAREAAHIFCKEVVRYPCMRGGFYIPELHSVSTHVYFGELTGATADGRLAETHFSDGASPVGGRDRSGPTAAMLSMSKLDHIEVLQGVLYNQKFSPSVLNTPNSAALLADYIRAWCDLGGHHIQFNVVSSGDLKEARRKPEEHRDLIVRVAGYSAYFAELNANTQDEIIARTEYEELN</sequence>
<dbReference type="PROSITE" id="PS51149">
    <property type="entry name" value="GLY_RADICAL_2"/>
    <property type="match status" value="1"/>
</dbReference>
<proteinExistence type="predicted"/>
<dbReference type="Pfam" id="PF02901">
    <property type="entry name" value="PFL-like"/>
    <property type="match status" value="1"/>
</dbReference>
<evidence type="ECO:0000313" key="6">
    <source>
        <dbReference type="EMBL" id="KEJ92912.1"/>
    </source>
</evidence>
<dbReference type="Gene3D" id="3.20.70.20">
    <property type="match status" value="1"/>
</dbReference>
<dbReference type="AlphaFoldDB" id="A0A073J5B8"/>
<dbReference type="SUPFAM" id="SSF51998">
    <property type="entry name" value="PFL-like glycyl radical enzymes"/>
    <property type="match status" value="1"/>
</dbReference>
<protein>
    <recommendedName>
        <fullName evidence="8">Pyruvate formate-lyase</fullName>
    </recommendedName>
</protein>
<reference evidence="6 7" key="1">
    <citation type="submission" date="2014-04" db="EMBL/GenBank/DDBJ databases">
        <title>Draft Genome Sequence of Synergistes jonesii.</title>
        <authorList>
            <person name="Coil D.A."/>
            <person name="Eisen J.A."/>
            <person name="Holland-Moritz H.E."/>
        </authorList>
    </citation>
    <scope>NUCLEOTIDE SEQUENCE [LARGE SCALE GENOMIC DNA]</scope>
    <source>
        <strain evidence="6 7">78-1</strain>
    </source>
</reference>
<keyword evidence="1 3" id="KW-0556">Organic radical</keyword>
<evidence type="ECO:0008006" key="8">
    <source>
        <dbReference type="Google" id="ProtNLM"/>
    </source>
</evidence>
<evidence type="ECO:0000256" key="2">
    <source>
        <dbReference type="ARBA" id="ARBA00023239"/>
    </source>
</evidence>
<dbReference type="RefSeq" id="WP_037974920.1">
    <property type="nucleotide sequence ID" value="NZ_JMKI01000012.1"/>
</dbReference>
<dbReference type="GO" id="GO:0005829">
    <property type="term" value="C:cytosol"/>
    <property type="evidence" value="ECO:0007669"/>
    <property type="project" value="TreeGrafter"/>
</dbReference>
<dbReference type="InterPro" id="IPR001150">
    <property type="entry name" value="Gly_radical"/>
</dbReference>
<dbReference type="InterPro" id="IPR010098">
    <property type="entry name" value="PFL2/GDeHydtase_fam"/>
</dbReference>
<evidence type="ECO:0000259" key="4">
    <source>
        <dbReference type="PROSITE" id="PS51149"/>
    </source>
</evidence>